<dbReference type="Gene3D" id="1.10.3290.10">
    <property type="entry name" value="Fido-like domain"/>
    <property type="match status" value="1"/>
</dbReference>
<dbReference type="InterPro" id="IPR036597">
    <property type="entry name" value="Fido-like_dom_sf"/>
</dbReference>
<dbReference type="InterPro" id="IPR003812">
    <property type="entry name" value="Fido"/>
</dbReference>
<feature type="binding site" evidence="2">
    <location>
        <begin position="244"/>
        <end position="245"/>
    </location>
    <ligand>
        <name>ATP</name>
        <dbReference type="ChEBI" id="CHEBI:30616"/>
    </ligand>
</feature>
<keyword evidence="2" id="KW-0547">Nucleotide-binding</keyword>
<gene>
    <name evidence="4" type="ORF">A2319_05445</name>
</gene>
<dbReference type="Pfam" id="PF02661">
    <property type="entry name" value="Fic"/>
    <property type="match status" value="1"/>
</dbReference>
<protein>
    <recommendedName>
        <fullName evidence="3">Fido domain-containing protein</fullName>
    </recommendedName>
</protein>
<evidence type="ECO:0000256" key="2">
    <source>
        <dbReference type="PIRSR" id="PIRSR640198-2"/>
    </source>
</evidence>
<organism evidence="4 5">
    <name type="scientific">Candidatus Kerfeldbacteria bacterium RIFOXYB2_FULL_38_14</name>
    <dbReference type="NCBI Taxonomy" id="1798547"/>
    <lineage>
        <taxon>Bacteria</taxon>
        <taxon>Candidatus Kerfeldiibacteriota</taxon>
    </lineage>
</organism>
<dbReference type="Gene3D" id="1.10.10.10">
    <property type="entry name" value="Winged helix-like DNA-binding domain superfamily/Winged helix DNA-binding domain"/>
    <property type="match status" value="1"/>
</dbReference>
<evidence type="ECO:0000313" key="4">
    <source>
        <dbReference type="EMBL" id="OGY87381.1"/>
    </source>
</evidence>
<dbReference type="InterPro" id="IPR040198">
    <property type="entry name" value="Fido_containing"/>
</dbReference>
<evidence type="ECO:0000313" key="5">
    <source>
        <dbReference type="Proteomes" id="UP000176420"/>
    </source>
</evidence>
<feature type="domain" description="Fido" evidence="3">
    <location>
        <begin position="110"/>
        <end position="271"/>
    </location>
</feature>
<reference evidence="4 5" key="1">
    <citation type="journal article" date="2016" name="Nat. Commun.">
        <title>Thousands of microbial genomes shed light on interconnected biogeochemical processes in an aquifer system.</title>
        <authorList>
            <person name="Anantharaman K."/>
            <person name="Brown C.T."/>
            <person name="Hug L.A."/>
            <person name="Sharon I."/>
            <person name="Castelle C.J."/>
            <person name="Probst A.J."/>
            <person name="Thomas B.C."/>
            <person name="Singh A."/>
            <person name="Wilkins M.J."/>
            <person name="Karaoz U."/>
            <person name="Brodie E.L."/>
            <person name="Williams K.H."/>
            <person name="Hubbard S.S."/>
            <person name="Banfield J.F."/>
        </authorList>
    </citation>
    <scope>NUCLEOTIDE SEQUENCE [LARGE SCALE GENOMIC DNA]</scope>
</reference>
<dbReference type="PANTHER" id="PTHR13504:SF38">
    <property type="entry name" value="FIDO DOMAIN-CONTAINING PROTEIN"/>
    <property type="match status" value="1"/>
</dbReference>
<proteinExistence type="predicted"/>
<evidence type="ECO:0000256" key="1">
    <source>
        <dbReference type="PIRSR" id="PIRSR640198-1"/>
    </source>
</evidence>
<sequence length="353" mass="40878">MNRFDQRLLFSPVITAKIYSFIAKIDAIKGQWKTTNTLSPQMISRLKTSVLITSTGASTRIEGSKLSDIQIQDLLSKIKIKTLKTRDEQEVAGYLELLKNMFDSWKKLHFSESLILGFHKELLKYSAKDERHKGHYKIDSNRVEARNVQGELVGIVFDPTAPYLVKKEMQELVDWTQKKLATQQTHPLLVVANFIFEFLAIHPFTDGNGRASRILTNFLLLQSGYEYIPYISHEKIIEDNKAEYYVALNKTQTTWKKKKEDISAWVLFLLECILKQSELALKLIIQESVEDFLSIKQLQVWEFALSHETFKRSEVIEGTKLKARTVEQAIKKLLNMNKIKKFGQGKATRYKVR</sequence>
<feature type="active site" evidence="1">
    <location>
        <position position="202"/>
    </location>
</feature>
<comment type="caution">
    <text evidence="4">The sequence shown here is derived from an EMBL/GenBank/DDBJ whole genome shotgun (WGS) entry which is preliminary data.</text>
</comment>
<dbReference type="InterPro" id="IPR036388">
    <property type="entry name" value="WH-like_DNA-bd_sf"/>
</dbReference>
<dbReference type="AlphaFoldDB" id="A0A1G2BDU2"/>
<dbReference type="Proteomes" id="UP000176420">
    <property type="component" value="Unassembled WGS sequence"/>
</dbReference>
<accession>A0A1G2BDU2</accession>
<dbReference type="PANTHER" id="PTHR13504">
    <property type="entry name" value="FIDO DOMAIN-CONTAINING PROTEIN DDB_G0283145"/>
    <property type="match status" value="1"/>
</dbReference>
<dbReference type="GO" id="GO:0005524">
    <property type="term" value="F:ATP binding"/>
    <property type="evidence" value="ECO:0007669"/>
    <property type="project" value="UniProtKB-KW"/>
</dbReference>
<dbReference type="EMBL" id="MHKI01000009">
    <property type="protein sequence ID" value="OGY87381.1"/>
    <property type="molecule type" value="Genomic_DNA"/>
</dbReference>
<keyword evidence="2" id="KW-0067">ATP-binding</keyword>
<dbReference type="SUPFAM" id="SSF140931">
    <property type="entry name" value="Fic-like"/>
    <property type="match status" value="1"/>
</dbReference>
<name>A0A1G2BDU2_9BACT</name>
<dbReference type="PROSITE" id="PS51459">
    <property type="entry name" value="FIDO"/>
    <property type="match status" value="1"/>
</dbReference>
<feature type="binding site" evidence="2">
    <location>
        <begin position="206"/>
        <end position="213"/>
    </location>
    <ligand>
        <name>ATP</name>
        <dbReference type="ChEBI" id="CHEBI:30616"/>
    </ligand>
</feature>
<evidence type="ECO:0000259" key="3">
    <source>
        <dbReference type="PROSITE" id="PS51459"/>
    </source>
</evidence>